<feature type="transmembrane region" description="Helical" evidence="7">
    <location>
        <begin position="468"/>
        <end position="494"/>
    </location>
</feature>
<gene>
    <name evidence="8" type="ORF">AMTR_s00071p00127180</name>
</gene>
<proteinExistence type="inferred from homology"/>
<feature type="transmembrane region" description="Helical" evidence="7">
    <location>
        <begin position="401"/>
        <end position="418"/>
    </location>
</feature>
<sequence>MQQTCHCHSNRPPKPLFKNHIKPLRNPQTQLLHKHIFTSNHIPRPIKVPPMKTTLITYCSKKPNLLLEKPLVHKQPRVTNKVPRERKPLHCKTNGDPTVESVSHEDKHLLMLLLGLSYWVQGFRCLPWMGVNFYMKDNMKIDSQTLQLMHNIGNLPMVAKPIFGIFSDVVYVGDKHRLPYISIGVVLQALSWGGMALIPSSSKYLPAMMACLLLSNLGASITEVIADTILTEFAKKVSPGSINIHSYAWMVLLTGGILGNVFAGFILKHHHPKITFLIFSLLLFPQLLISLVTKEHVLDQTNSKGTEYPKKIKKVIEKNLTTAIKAISKLRIFRLIIWVLASTAMVPTLSSALFYYYTQHLKIKPSVIGASKVLGMVGVLIGSFLYGRFFSNISLDVYSRGIQFLYAIVIFSNLLLINRANLAMGISDEACMLCVAVVAEVVGQMRMLPFMATVALGSPTGYEGSVPAVFAAGMCLSNIISELVGASLSSFLHISHGNFEGLHSGILVQFFAALVPLALVPRLPSSKPQG</sequence>
<dbReference type="GO" id="GO:0098838">
    <property type="term" value="P:folate transmembrane transport"/>
    <property type="evidence" value="ECO:0000318"/>
    <property type="project" value="GO_Central"/>
</dbReference>
<dbReference type="AlphaFoldDB" id="U5DBQ5"/>
<dbReference type="eggNOG" id="ENOG502QSTI">
    <property type="taxonomic scope" value="Eukaryota"/>
</dbReference>
<keyword evidence="5 7" id="KW-1133">Transmembrane helix</keyword>
<feature type="transmembrane region" description="Helical" evidence="7">
    <location>
        <begin position="369"/>
        <end position="389"/>
    </location>
</feature>
<evidence type="ECO:0000256" key="1">
    <source>
        <dbReference type="ARBA" id="ARBA00004141"/>
    </source>
</evidence>
<feature type="transmembrane region" description="Helical" evidence="7">
    <location>
        <begin position="152"/>
        <end position="172"/>
    </location>
</feature>
<evidence type="ECO:0000256" key="6">
    <source>
        <dbReference type="ARBA" id="ARBA00023136"/>
    </source>
</evidence>
<dbReference type="PANTHER" id="PTHR31585">
    <property type="entry name" value="FOLATE-BIOPTERIN TRANSPORTER 1, CHLOROPLASTIC"/>
    <property type="match status" value="1"/>
</dbReference>
<feature type="transmembrane region" description="Helical" evidence="7">
    <location>
        <begin position="430"/>
        <end position="448"/>
    </location>
</feature>
<keyword evidence="3" id="KW-0813">Transport</keyword>
<dbReference type="EMBL" id="KI392062">
    <property type="protein sequence ID" value="ERN19959.1"/>
    <property type="molecule type" value="Genomic_DNA"/>
</dbReference>
<evidence type="ECO:0000256" key="5">
    <source>
        <dbReference type="ARBA" id="ARBA00022989"/>
    </source>
</evidence>
<comment type="similarity">
    <text evidence="2">Belongs to the major facilitator superfamily. Folate-biopterin transporter (TC 2.A.71) family.</text>
</comment>
<reference evidence="9" key="1">
    <citation type="journal article" date="2013" name="Science">
        <title>The Amborella genome and the evolution of flowering plants.</title>
        <authorList>
            <consortium name="Amborella Genome Project"/>
        </authorList>
    </citation>
    <scope>NUCLEOTIDE SEQUENCE [LARGE SCALE GENOMIC DNA]</scope>
</reference>
<dbReference type="Gramene" id="ERN19959">
    <property type="protein sequence ID" value="ERN19959"/>
    <property type="gene ID" value="AMTR_s00071p00127180"/>
</dbReference>
<keyword evidence="4 7" id="KW-0812">Transmembrane</keyword>
<keyword evidence="6 7" id="KW-0472">Membrane</keyword>
<comment type="subcellular location">
    <subcellularLocation>
        <location evidence="1">Membrane</location>
        <topology evidence="1">Multi-pass membrane protein</topology>
    </subcellularLocation>
</comment>
<feature type="transmembrane region" description="Helical" evidence="7">
    <location>
        <begin position="274"/>
        <end position="293"/>
    </location>
</feature>
<feature type="transmembrane region" description="Helical" evidence="7">
    <location>
        <begin position="335"/>
        <end position="357"/>
    </location>
</feature>
<dbReference type="GO" id="GO:0008517">
    <property type="term" value="F:folic acid transmembrane transporter activity"/>
    <property type="evidence" value="ECO:0000318"/>
    <property type="project" value="GO_Central"/>
</dbReference>
<evidence type="ECO:0000256" key="2">
    <source>
        <dbReference type="ARBA" id="ARBA00007015"/>
    </source>
</evidence>
<feature type="transmembrane region" description="Helical" evidence="7">
    <location>
        <begin position="506"/>
        <end position="524"/>
    </location>
</feature>
<name>U5DBQ5_AMBTC</name>
<feature type="transmembrane region" description="Helical" evidence="7">
    <location>
        <begin position="246"/>
        <end position="267"/>
    </location>
</feature>
<dbReference type="Pfam" id="PF03092">
    <property type="entry name" value="BT1"/>
    <property type="match status" value="1"/>
</dbReference>
<dbReference type="SUPFAM" id="SSF103473">
    <property type="entry name" value="MFS general substrate transporter"/>
    <property type="match status" value="1"/>
</dbReference>
<evidence type="ECO:0008006" key="10">
    <source>
        <dbReference type="Google" id="ProtNLM"/>
    </source>
</evidence>
<keyword evidence="9" id="KW-1185">Reference proteome</keyword>
<evidence type="ECO:0000256" key="4">
    <source>
        <dbReference type="ARBA" id="ARBA00022692"/>
    </source>
</evidence>
<dbReference type="PANTHER" id="PTHR31585:SF12">
    <property type="entry name" value="FOLATE-BIOPTERIN TRANSPORTER 9, CHLOROPLASTIC-RELATED"/>
    <property type="match status" value="1"/>
</dbReference>
<dbReference type="InterPro" id="IPR036259">
    <property type="entry name" value="MFS_trans_sf"/>
</dbReference>
<evidence type="ECO:0000313" key="8">
    <source>
        <dbReference type="EMBL" id="ERN19959.1"/>
    </source>
</evidence>
<dbReference type="Gene3D" id="1.20.1250.20">
    <property type="entry name" value="MFS general substrate transporter like domains"/>
    <property type="match status" value="1"/>
</dbReference>
<evidence type="ECO:0000256" key="7">
    <source>
        <dbReference type="SAM" id="Phobius"/>
    </source>
</evidence>
<dbReference type="InterPro" id="IPR039309">
    <property type="entry name" value="BT1"/>
</dbReference>
<dbReference type="GO" id="GO:0016020">
    <property type="term" value="C:membrane"/>
    <property type="evidence" value="ECO:0007669"/>
    <property type="project" value="UniProtKB-SubCell"/>
</dbReference>
<protein>
    <recommendedName>
        <fullName evidence="10">Major facilitator superfamily (MFS) profile domain-containing protein</fullName>
    </recommendedName>
</protein>
<accession>U5DBQ5</accession>
<feature type="transmembrane region" description="Helical" evidence="7">
    <location>
        <begin position="109"/>
        <end position="131"/>
    </location>
</feature>
<feature type="transmembrane region" description="Helical" evidence="7">
    <location>
        <begin position="178"/>
        <end position="198"/>
    </location>
</feature>
<dbReference type="STRING" id="13333.U5DBQ5"/>
<evidence type="ECO:0000256" key="3">
    <source>
        <dbReference type="ARBA" id="ARBA00022448"/>
    </source>
</evidence>
<evidence type="ECO:0000313" key="9">
    <source>
        <dbReference type="Proteomes" id="UP000017836"/>
    </source>
</evidence>
<dbReference type="Proteomes" id="UP000017836">
    <property type="component" value="Unassembled WGS sequence"/>
</dbReference>
<organism evidence="8 9">
    <name type="scientific">Amborella trichopoda</name>
    <dbReference type="NCBI Taxonomy" id="13333"/>
    <lineage>
        <taxon>Eukaryota</taxon>
        <taxon>Viridiplantae</taxon>
        <taxon>Streptophyta</taxon>
        <taxon>Embryophyta</taxon>
        <taxon>Tracheophyta</taxon>
        <taxon>Spermatophyta</taxon>
        <taxon>Magnoliopsida</taxon>
        <taxon>Amborellales</taxon>
        <taxon>Amborellaceae</taxon>
        <taxon>Amborella</taxon>
    </lineage>
</organism>
<dbReference type="HOGENOM" id="CLU_018563_0_0_1"/>